<dbReference type="AlphaFoldDB" id="A0A5C1AAM3"/>
<protein>
    <submittedName>
        <fullName evidence="2">IS110 family transposase</fullName>
    </submittedName>
</protein>
<dbReference type="KEGG" id="lrs:PX52LOC_03393"/>
<feature type="region of interest" description="Disordered" evidence="1">
    <location>
        <begin position="65"/>
        <end position="87"/>
    </location>
</feature>
<reference evidence="3" key="1">
    <citation type="submission" date="2019-08" db="EMBL/GenBank/DDBJ databases">
        <title>Limnoglobus roseus gen. nov., sp. nov., a novel freshwater planctomycete with a giant genome from the family Gemmataceae.</title>
        <authorList>
            <person name="Kulichevskaya I.S."/>
            <person name="Naumoff D.G."/>
            <person name="Miroshnikov K."/>
            <person name="Ivanova A."/>
            <person name="Philippov D.A."/>
            <person name="Hakobyan A."/>
            <person name="Rijpstra I.C."/>
            <person name="Sinninghe Damste J.S."/>
            <person name="Liesack W."/>
            <person name="Dedysh S.N."/>
        </authorList>
    </citation>
    <scope>NUCLEOTIDE SEQUENCE [LARGE SCALE GENOMIC DNA]</scope>
    <source>
        <strain evidence="3">PX52</strain>
    </source>
</reference>
<evidence type="ECO:0000313" key="3">
    <source>
        <dbReference type="Proteomes" id="UP000324974"/>
    </source>
</evidence>
<name>A0A5C1AAM3_9BACT</name>
<gene>
    <name evidence="2" type="ORF">PX52LOC_03393</name>
</gene>
<dbReference type="EMBL" id="CP042425">
    <property type="protein sequence ID" value="QEL16439.1"/>
    <property type="molecule type" value="Genomic_DNA"/>
</dbReference>
<proteinExistence type="predicted"/>
<dbReference type="RefSeq" id="WP_149111169.1">
    <property type="nucleotide sequence ID" value="NZ_CP042425.1"/>
</dbReference>
<evidence type="ECO:0000313" key="2">
    <source>
        <dbReference type="EMBL" id="QEL16439.1"/>
    </source>
</evidence>
<accession>A0A5C1AAM3</accession>
<organism evidence="2 3">
    <name type="scientific">Limnoglobus roseus</name>
    <dbReference type="NCBI Taxonomy" id="2598579"/>
    <lineage>
        <taxon>Bacteria</taxon>
        <taxon>Pseudomonadati</taxon>
        <taxon>Planctomycetota</taxon>
        <taxon>Planctomycetia</taxon>
        <taxon>Gemmatales</taxon>
        <taxon>Gemmataceae</taxon>
        <taxon>Limnoglobus</taxon>
    </lineage>
</organism>
<dbReference type="Proteomes" id="UP000324974">
    <property type="component" value="Chromosome"/>
</dbReference>
<keyword evidence="3" id="KW-1185">Reference proteome</keyword>
<evidence type="ECO:0000256" key="1">
    <source>
        <dbReference type="SAM" id="MobiDB-lite"/>
    </source>
</evidence>
<sequence length="87" mass="9322">MILRRDDLRELAAHEKARLESSLLTPAARRSVARVVTFLGREADRMQAAADARIAASAAREARDLRASIPGGGQMASPRRSSPAAPT</sequence>